<evidence type="ECO:0000256" key="10">
    <source>
        <dbReference type="ARBA" id="ARBA00022842"/>
    </source>
</evidence>
<dbReference type="Proteomes" id="UP000422736">
    <property type="component" value="Chromosome 4"/>
</dbReference>
<keyword evidence="5" id="KW-0808">Transferase</keyword>
<evidence type="ECO:0000313" key="16">
    <source>
        <dbReference type="EMBL" id="QGN16306.1"/>
    </source>
</evidence>
<dbReference type="SUPFAM" id="SSF51391">
    <property type="entry name" value="Thiamin phosphate synthase"/>
    <property type="match status" value="1"/>
</dbReference>
<comment type="catalytic activity">
    <reaction evidence="12">
        <text>4-methyl-5-(2-phosphooxyethyl)-thiazole + 4-amino-2-methyl-5-(diphosphooxymethyl)pyrimidine + H(+) = thiamine phosphate + diphosphate</text>
        <dbReference type="Rhea" id="RHEA:22328"/>
        <dbReference type="ChEBI" id="CHEBI:15378"/>
        <dbReference type="ChEBI" id="CHEBI:33019"/>
        <dbReference type="ChEBI" id="CHEBI:37575"/>
        <dbReference type="ChEBI" id="CHEBI:57841"/>
        <dbReference type="ChEBI" id="CHEBI:58296"/>
        <dbReference type="EC" id="2.5.1.3"/>
    </reaction>
</comment>
<evidence type="ECO:0000256" key="7">
    <source>
        <dbReference type="ARBA" id="ARBA00022741"/>
    </source>
</evidence>
<evidence type="ECO:0000256" key="1">
    <source>
        <dbReference type="ARBA" id="ARBA00001771"/>
    </source>
</evidence>
<evidence type="ECO:0000259" key="15">
    <source>
        <dbReference type="Pfam" id="PF02581"/>
    </source>
</evidence>
<dbReference type="SUPFAM" id="SSF53613">
    <property type="entry name" value="Ribokinase-like"/>
    <property type="match status" value="1"/>
</dbReference>
<dbReference type="InterPro" id="IPR029056">
    <property type="entry name" value="Ribokinase-like"/>
</dbReference>
<dbReference type="PANTHER" id="PTHR20857:SF23">
    <property type="entry name" value="THIAMINE BIOSYNTHETIC BIFUNCTIONAL ENZYME"/>
    <property type="match status" value="1"/>
</dbReference>
<comment type="pathway">
    <text evidence="3">Cofactor biosynthesis; thiamine diphosphate biosynthesis; 4-methyl-5-(2-phosphoethyl)-thiazole from 5-(2-hydroxyethyl)-4-methylthiazole: step 1/1.</text>
</comment>
<keyword evidence="11" id="KW-0784">Thiamine biosynthesis</keyword>
<dbReference type="Pfam" id="PF02581">
    <property type="entry name" value="TMP-TENI"/>
    <property type="match status" value="1"/>
</dbReference>
<dbReference type="PRINTS" id="PR01099">
    <property type="entry name" value="HYETHTZKNASE"/>
</dbReference>
<name>A0ABX6EXG2_KLUMA</name>
<comment type="pathway">
    <text evidence="4">Cofactor biosynthesis; thiamine diphosphate biosynthesis; thiamine phosphate from 4-amino-2-methyl-5-diphosphomethylpyrimidine and 4-methyl-5-(2-phosphoethyl)-thiazole: step 1/1.</text>
</comment>
<feature type="domain" description="Thiamine phosphate synthase/TenI" evidence="15">
    <location>
        <begin position="6"/>
        <end position="206"/>
    </location>
</feature>
<dbReference type="Pfam" id="PF02110">
    <property type="entry name" value="HK"/>
    <property type="match status" value="1"/>
</dbReference>
<evidence type="ECO:0000256" key="5">
    <source>
        <dbReference type="ARBA" id="ARBA00022679"/>
    </source>
</evidence>
<dbReference type="Gene3D" id="3.40.1190.20">
    <property type="match status" value="1"/>
</dbReference>
<dbReference type="Gene3D" id="3.20.20.70">
    <property type="entry name" value="Aldolase class I"/>
    <property type="match status" value="1"/>
</dbReference>
<dbReference type="CDD" id="cd01170">
    <property type="entry name" value="THZ_kinase"/>
    <property type="match status" value="1"/>
</dbReference>
<dbReference type="HAMAP" id="MF_00097">
    <property type="entry name" value="TMP_synthase"/>
    <property type="match status" value="1"/>
</dbReference>
<dbReference type="NCBIfam" id="TIGR00693">
    <property type="entry name" value="thiE"/>
    <property type="match status" value="1"/>
</dbReference>
<reference evidence="16 17" key="1">
    <citation type="submission" date="2016-03" db="EMBL/GenBank/DDBJ databases">
        <title>How can Kluyveromyces marxianus grow so fast - potential evolutionary course in Saccharomyces Complex revealed by comparative genomics.</title>
        <authorList>
            <person name="Mo W."/>
            <person name="Lu W."/>
            <person name="Yang X."/>
            <person name="Qi J."/>
            <person name="Lv H."/>
        </authorList>
    </citation>
    <scope>NUCLEOTIDE SEQUENCE [LARGE SCALE GENOMIC DNA]</scope>
    <source>
        <strain evidence="16 17">FIM1</strain>
    </source>
</reference>
<dbReference type="EMBL" id="CP015057">
    <property type="protein sequence ID" value="QGN16306.1"/>
    <property type="molecule type" value="Genomic_DNA"/>
</dbReference>
<organism evidence="16 17">
    <name type="scientific">Kluyveromyces marxianus</name>
    <name type="common">Yeast</name>
    <name type="synonym">Candida kefyr</name>
    <dbReference type="NCBI Taxonomy" id="4911"/>
    <lineage>
        <taxon>Eukaryota</taxon>
        <taxon>Fungi</taxon>
        <taxon>Dikarya</taxon>
        <taxon>Ascomycota</taxon>
        <taxon>Saccharomycotina</taxon>
        <taxon>Saccharomycetes</taxon>
        <taxon>Saccharomycetales</taxon>
        <taxon>Saccharomycetaceae</taxon>
        <taxon>Kluyveromyces</taxon>
    </lineage>
</organism>
<protein>
    <submittedName>
        <fullName evidence="16">Thiamine biosynthetic bifunctional enzyme</fullName>
    </submittedName>
</protein>
<dbReference type="CDD" id="cd00564">
    <property type="entry name" value="TMP_TenI"/>
    <property type="match status" value="1"/>
</dbReference>
<evidence type="ECO:0000256" key="4">
    <source>
        <dbReference type="ARBA" id="ARBA00005165"/>
    </source>
</evidence>
<keyword evidence="7" id="KW-0547">Nucleotide-binding</keyword>
<dbReference type="NCBIfam" id="TIGR00694">
    <property type="entry name" value="thiM"/>
    <property type="match status" value="1"/>
</dbReference>
<dbReference type="InterPro" id="IPR022998">
    <property type="entry name" value="ThiamineP_synth_TenI"/>
</dbReference>
<dbReference type="InterPro" id="IPR013785">
    <property type="entry name" value="Aldolase_TIM"/>
</dbReference>
<evidence type="ECO:0000256" key="9">
    <source>
        <dbReference type="ARBA" id="ARBA00022840"/>
    </source>
</evidence>
<keyword evidence="8" id="KW-0418">Kinase</keyword>
<keyword evidence="17" id="KW-1185">Reference proteome</keyword>
<gene>
    <name evidence="16" type="primary">THI6</name>
    <name evidence="16" type="ORF">FIM1_3011</name>
</gene>
<keyword evidence="10" id="KW-0460">Magnesium</keyword>
<evidence type="ECO:0000256" key="12">
    <source>
        <dbReference type="ARBA" id="ARBA00047334"/>
    </source>
</evidence>
<comment type="catalytic activity">
    <reaction evidence="14">
        <text>2-[(2R,5Z)-2-carboxy-4-methylthiazol-5(2H)-ylidene]ethyl phosphate + 4-amino-2-methyl-5-(diphosphooxymethyl)pyrimidine + 2 H(+) = thiamine phosphate + CO2 + diphosphate</text>
        <dbReference type="Rhea" id="RHEA:47844"/>
        <dbReference type="ChEBI" id="CHEBI:15378"/>
        <dbReference type="ChEBI" id="CHEBI:16526"/>
        <dbReference type="ChEBI" id="CHEBI:33019"/>
        <dbReference type="ChEBI" id="CHEBI:37575"/>
        <dbReference type="ChEBI" id="CHEBI:57841"/>
        <dbReference type="ChEBI" id="CHEBI:62899"/>
        <dbReference type="EC" id="2.5.1.3"/>
    </reaction>
</comment>
<evidence type="ECO:0000313" key="17">
    <source>
        <dbReference type="Proteomes" id="UP000422736"/>
    </source>
</evidence>
<evidence type="ECO:0000256" key="11">
    <source>
        <dbReference type="ARBA" id="ARBA00022977"/>
    </source>
</evidence>
<dbReference type="InterPro" id="IPR034291">
    <property type="entry name" value="TMP_synthase"/>
</dbReference>
<dbReference type="InterPro" id="IPR000417">
    <property type="entry name" value="Hyethyz_kinase"/>
</dbReference>
<dbReference type="PANTHER" id="PTHR20857">
    <property type="entry name" value="THIAMINE-PHOSPHATE PYROPHOSPHORYLASE"/>
    <property type="match status" value="1"/>
</dbReference>
<evidence type="ECO:0000256" key="3">
    <source>
        <dbReference type="ARBA" id="ARBA00004868"/>
    </source>
</evidence>
<comment type="cofactor">
    <cofactor evidence="2">
        <name>Mg(2+)</name>
        <dbReference type="ChEBI" id="CHEBI:18420"/>
    </cofactor>
</comment>
<evidence type="ECO:0000256" key="6">
    <source>
        <dbReference type="ARBA" id="ARBA00022723"/>
    </source>
</evidence>
<dbReference type="InterPro" id="IPR036206">
    <property type="entry name" value="ThiamineP_synth_sf"/>
</dbReference>
<sequence length="518" mass="56006">MIDYTLYLVTDSTMLPEGTTLLSQVEAALKNGVTIVQLREKDTDTKTLIHKALELKQLCDRYEVPLIIDDRVDVAMAIDASGVHVGQSDMPIPMVRKLVGPEKIVGWSVGKVEEVDMIAQWGPEMVNYIGVGTVFDTQTKKDIKKIPFGPEGVSKILTRLEEKKCHWCRTVAIGGLHPDNIARTIYQAQSQTGSRSVDGICVVSEIMASKDAAEATKNLRNILKQERFNFLNTTSIESEEDHIKKEIQWTKKVKNISPLIHHITNRVHQNFGANVALAIGCSPIMSEVASEFADLSAIPNAVLLLNTGSVADIDTLTHAVKTYNAQKRPIVFDPVGFSASATRLNTNLKLLSAGQYSCIKGNAGEIMGIAGVGGKMKGVDSSGSYNLETLIEATQIVAFKYRTIAVCSGKVDIVVDGTASLVSPLSKGLSVTPKKLPYTLIETTDIPLFDKITASGCSLGTVIAGYVSAAPENKLYDAVTAAVRLYKEAGTKANTTANGSGSFQVHLIDNLYKAVFDE</sequence>
<evidence type="ECO:0000256" key="8">
    <source>
        <dbReference type="ARBA" id="ARBA00022777"/>
    </source>
</evidence>
<evidence type="ECO:0000256" key="14">
    <source>
        <dbReference type="ARBA" id="ARBA00047883"/>
    </source>
</evidence>
<keyword evidence="6" id="KW-0479">Metal-binding</keyword>
<proteinExistence type="inferred from homology"/>
<comment type="catalytic activity">
    <reaction evidence="13">
        <text>2-(2-carboxy-4-methylthiazol-5-yl)ethyl phosphate + 4-amino-2-methyl-5-(diphosphooxymethyl)pyrimidine + 2 H(+) = thiamine phosphate + CO2 + diphosphate</text>
        <dbReference type="Rhea" id="RHEA:47848"/>
        <dbReference type="ChEBI" id="CHEBI:15378"/>
        <dbReference type="ChEBI" id="CHEBI:16526"/>
        <dbReference type="ChEBI" id="CHEBI:33019"/>
        <dbReference type="ChEBI" id="CHEBI:37575"/>
        <dbReference type="ChEBI" id="CHEBI:57841"/>
        <dbReference type="ChEBI" id="CHEBI:62890"/>
        <dbReference type="EC" id="2.5.1.3"/>
    </reaction>
</comment>
<accession>A0ABX6EXG2</accession>
<comment type="catalytic activity">
    <reaction evidence="1">
        <text>5-(2-hydroxyethyl)-4-methylthiazole + ATP = 4-methyl-5-(2-phosphooxyethyl)-thiazole + ADP + H(+)</text>
        <dbReference type="Rhea" id="RHEA:24212"/>
        <dbReference type="ChEBI" id="CHEBI:15378"/>
        <dbReference type="ChEBI" id="CHEBI:17957"/>
        <dbReference type="ChEBI" id="CHEBI:30616"/>
        <dbReference type="ChEBI" id="CHEBI:58296"/>
        <dbReference type="ChEBI" id="CHEBI:456216"/>
        <dbReference type="EC" id="2.7.1.50"/>
    </reaction>
</comment>
<keyword evidence="9" id="KW-0067">ATP-binding</keyword>
<evidence type="ECO:0000256" key="13">
    <source>
        <dbReference type="ARBA" id="ARBA00047851"/>
    </source>
</evidence>
<evidence type="ECO:0000256" key="2">
    <source>
        <dbReference type="ARBA" id="ARBA00001946"/>
    </source>
</evidence>